<sequence length="146" mass="17004">MKELIYEQIKFASTVEDVRQSVVRLLGKLRLKDDVERIGYVSGIITSGGSIEENIQRLIAHTDRLRTIHNFPIFTPPDVFPDDVFERTNAINHPSEKWIEFWRTILESGHVTDIFMTPRWQLSRGATDEHETAQRIGITIHYVEEE</sequence>
<gene>
    <name evidence="1" type="ORF">UU41_C0001G0008</name>
</gene>
<accession>A0A0G0V241</accession>
<dbReference type="Proteomes" id="UP000034961">
    <property type="component" value="Unassembled WGS sequence"/>
</dbReference>
<evidence type="ECO:0000313" key="2">
    <source>
        <dbReference type="Proteomes" id="UP000034961"/>
    </source>
</evidence>
<comment type="caution">
    <text evidence="1">The sequence shown here is derived from an EMBL/GenBank/DDBJ whole genome shotgun (WGS) entry which is preliminary data.</text>
</comment>
<dbReference type="Gene3D" id="3.40.50.10400">
    <property type="entry name" value="Hypothetical protein PA1492"/>
    <property type="match status" value="1"/>
</dbReference>
<protein>
    <submittedName>
        <fullName evidence="1">Uncharacterized protein</fullName>
    </submittedName>
</protein>
<evidence type="ECO:0000313" key="1">
    <source>
        <dbReference type="EMBL" id="KKR95018.1"/>
    </source>
</evidence>
<dbReference type="EMBL" id="LCAN01000001">
    <property type="protein sequence ID" value="KKR95018.1"/>
    <property type="molecule type" value="Genomic_DNA"/>
</dbReference>
<dbReference type="SUPFAM" id="SSF52309">
    <property type="entry name" value="N-(deoxy)ribosyltransferase-like"/>
    <property type="match status" value="1"/>
</dbReference>
<name>A0A0G0V241_9BACT</name>
<proteinExistence type="predicted"/>
<dbReference type="AlphaFoldDB" id="A0A0G0V241"/>
<reference evidence="1 2" key="1">
    <citation type="journal article" date="2015" name="Nature">
        <title>rRNA introns, odd ribosomes, and small enigmatic genomes across a large radiation of phyla.</title>
        <authorList>
            <person name="Brown C.T."/>
            <person name="Hug L.A."/>
            <person name="Thomas B.C."/>
            <person name="Sharon I."/>
            <person name="Castelle C.J."/>
            <person name="Singh A."/>
            <person name="Wilkins M.J."/>
            <person name="Williams K.H."/>
            <person name="Banfield J.F."/>
        </authorList>
    </citation>
    <scope>NUCLEOTIDE SEQUENCE [LARGE SCALE GENOMIC DNA]</scope>
</reference>
<organism evidence="1 2">
    <name type="scientific">Candidatus Roizmanbacteria bacterium GW2011_GWA1_41_13</name>
    <dbReference type="NCBI Taxonomy" id="1618474"/>
    <lineage>
        <taxon>Bacteria</taxon>
        <taxon>Candidatus Roizmaniibacteriota</taxon>
    </lineage>
</organism>